<evidence type="ECO:0000313" key="3">
    <source>
        <dbReference type="EMBL" id="API85832.1"/>
    </source>
</evidence>
<reference evidence="3" key="2">
    <citation type="submission" date="2016-05" db="EMBL/GenBank/DDBJ databases">
        <authorList>
            <person name="Lavstsen T."/>
            <person name="Jespersen J.S."/>
        </authorList>
    </citation>
    <scope>NUCLEOTIDE SEQUENCE</scope>
</reference>
<organism evidence="2">
    <name type="scientific">Antonospora locustae</name>
    <name type="common">Microsporidian parasite</name>
    <name type="synonym">Nosema locustae</name>
    <dbReference type="NCBI Taxonomy" id="278021"/>
    <lineage>
        <taxon>Eukaryota</taxon>
        <taxon>Fungi</taxon>
        <taxon>Fungi incertae sedis</taxon>
        <taxon>Microsporidia</taxon>
        <taxon>Antonospora</taxon>
    </lineage>
</organism>
<dbReference type="EMBL" id="KX255658">
    <property type="protein sequence ID" value="API85832.1"/>
    <property type="molecule type" value="mRNA"/>
</dbReference>
<dbReference type="EMBL" id="AY548895">
    <property type="protein sequence ID" value="AAT12336.1"/>
    <property type="molecule type" value="Genomic_DNA"/>
</dbReference>
<evidence type="ECO:0000313" key="2">
    <source>
        <dbReference type="EMBL" id="AAT12336.1"/>
    </source>
</evidence>
<dbReference type="Pfam" id="PF17018">
    <property type="entry name" value="MICSWaP"/>
    <property type="match status" value="1"/>
</dbReference>
<reference evidence="2" key="1">
    <citation type="journal article" date="2004" name="Curr. Biol.">
        <title>Genome compaction and stability in microsporidian intracellular parasites.</title>
        <authorList>
            <person name="Slamovits C.H."/>
            <person name="Fast N.M."/>
            <person name="Law J.S."/>
            <person name="Keeling P.J."/>
        </authorList>
    </citation>
    <scope>NUCLEOTIDE SEQUENCE</scope>
</reference>
<feature type="chain" id="PRO_5015098238" evidence="1">
    <location>
        <begin position="20"/>
        <end position="222"/>
    </location>
</feature>
<feature type="signal peptide" evidence="1">
    <location>
        <begin position="1"/>
        <end position="19"/>
    </location>
</feature>
<accession>Q6E6F1</accession>
<name>Q6E6F1_ANTLO</name>
<evidence type="ECO:0000256" key="1">
    <source>
        <dbReference type="SAM" id="SignalP"/>
    </source>
</evidence>
<gene>
    <name evidence="3" type="primary">SWP2</name>
</gene>
<proteinExistence type="evidence at transcript level"/>
<dbReference type="InterPro" id="IPR031513">
    <property type="entry name" value="MICSWaP"/>
</dbReference>
<protein>
    <submittedName>
        <fullName evidence="3">Spore wall protein</fullName>
    </submittedName>
</protein>
<keyword evidence="1" id="KW-0732">Signal</keyword>
<sequence>MNGIILSVYFVLLIQQVFSIRTAATKVVNFKLYISPDGRDAFLRKGRTIEESVEGAISKLEETLDTFMLHFGDPIKVKFKPTYATELPVGVDLDKCDRDIISISDMLNNFNRDDSLSSSIIIMSCNAYPYNDAFRVVGQKVPYITHSISALCTTRTVIFLETEEAKFLSVFTTALVRAAGINITNPLLYEEVIEGDRGVHYEIRVSSDTIESFKDNRCFYSA</sequence>
<dbReference type="AlphaFoldDB" id="Q6E6F1"/>